<feature type="region of interest" description="Disordered" evidence="1">
    <location>
        <begin position="136"/>
        <end position="169"/>
    </location>
</feature>
<sequence length="352" mass="38896">MTIPSSPTQSHSKQTHLELVQTHSTLLNHSHSHSHSELQQWPLNFSSNDPAGTQFLNVSPPVHFPFANTNPSNSPLNFTSLSIPSSSTSSESKKRGPSSSDSLGRSSRPRPSSAHERPAHVLFEQNQRSLSVSYPQATFGFPSSTPKPESGYLEKGMSSPEPNEKPDLDKVEINDEPVTSLQGVEQKFWKRKITEKRREQNRIHQRAYRERRDLALKQKDLEIATLKEEVESLREVVGSSQYQWLGALPNPVPVNTVHDPAQHPTSLNNSSLPFNFGSQSTRLYGNHNQPIATSSRAQVPVPSPTPNDRSTWDPNLSIPNSPTYPPPSSPAQYPPSSSSSFSQFGPKSSSPS</sequence>
<dbReference type="OrthoDB" id="2498987at2759"/>
<evidence type="ECO:0000313" key="3">
    <source>
        <dbReference type="Proteomes" id="UP000886653"/>
    </source>
</evidence>
<name>A0A9P6NTB2_9BASI</name>
<reference evidence="2" key="1">
    <citation type="submission" date="2013-11" db="EMBL/GenBank/DDBJ databases">
        <title>Genome sequence of the fusiform rust pathogen reveals effectors for host alternation and coevolution with pine.</title>
        <authorList>
            <consortium name="DOE Joint Genome Institute"/>
            <person name="Smith K."/>
            <person name="Pendleton A."/>
            <person name="Kubisiak T."/>
            <person name="Anderson C."/>
            <person name="Salamov A."/>
            <person name="Aerts A."/>
            <person name="Riley R."/>
            <person name="Clum A."/>
            <person name="Lindquist E."/>
            <person name="Ence D."/>
            <person name="Campbell M."/>
            <person name="Kronenberg Z."/>
            <person name="Feau N."/>
            <person name="Dhillon B."/>
            <person name="Hamelin R."/>
            <person name="Burleigh J."/>
            <person name="Smith J."/>
            <person name="Yandell M."/>
            <person name="Nelson C."/>
            <person name="Grigoriev I."/>
            <person name="Davis J."/>
        </authorList>
    </citation>
    <scope>NUCLEOTIDE SEQUENCE</scope>
    <source>
        <strain evidence="2">G11</strain>
    </source>
</reference>
<evidence type="ECO:0008006" key="4">
    <source>
        <dbReference type="Google" id="ProtNLM"/>
    </source>
</evidence>
<dbReference type="EMBL" id="MU167224">
    <property type="protein sequence ID" value="KAG0149854.1"/>
    <property type="molecule type" value="Genomic_DNA"/>
</dbReference>
<comment type="caution">
    <text evidence="2">The sequence shown here is derived from an EMBL/GenBank/DDBJ whole genome shotgun (WGS) entry which is preliminary data.</text>
</comment>
<feature type="region of interest" description="Disordered" evidence="1">
    <location>
        <begin position="77"/>
        <end position="119"/>
    </location>
</feature>
<dbReference type="Proteomes" id="UP000886653">
    <property type="component" value="Unassembled WGS sequence"/>
</dbReference>
<protein>
    <recommendedName>
        <fullName evidence="4">BZIP domain-containing protein</fullName>
    </recommendedName>
</protein>
<gene>
    <name evidence="2" type="ORF">CROQUDRAFT_131035</name>
</gene>
<feature type="compositionally biased region" description="Polar residues" evidence="1">
    <location>
        <begin position="263"/>
        <end position="297"/>
    </location>
</feature>
<dbReference type="AlphaFoldDB" id="A0A9P6NTB2"/>
<accession>A0A9P6NTB2</accession>
<feature type="compositionally biased region" description="Low complexity" evidence="1">
    <location>
        <begin position="97"/>
        <end position="112"/>
    </location>
</feature>
<proteinExistence type="predicted"/>
<dbReference type="Gene3D" id="1.20.5.170">
    <property type="match status" value="1"/>
</dbReference>
<feature type="compositionally biased region" description="Low complexity" evidence="1">
    <location>
        <begin position="80"/>
        <end position="90"/>
    </location>
</feature>
<evidence type="ECO:0000256" key="1">
    <source>
        <dbReference type="SAM" id="MobiDB-lite"/>
    </source>
</evidence>
<dbReference type="CDD" id="cd14688">
    <property type="entry name" value="bZIP_YAP"/>
    <property type="match status" value="1"/>
</dbReference>
<feature type="compositionally biased region" description="Polar residues" evidence="1">
    <location>
        <begin position="136"/>
        <end position="147"/>
    </location>
</feature>
<feature type="compositionally biased region" description="Low complexity" evidence="1">
    <location>
        <begin position="334"/>
        <end position="352"/>
    </location>
</feature>
<feature type="region of interest" description="Disordered" evidence="1">
    <location>
        <begin position="255"/>
        <end position="352"/>
    </location>
</feature>
<keyword evidence="3" id="KW-1185">Reference proteome</keyword>
<feature type="compositionally biased region" description="Pro residues" evidence="1">
    <location>
        <begin position="322"/>
        <end position="333"/>
    </location>
</feature>
<organism evidence="2 3">
    <name type="scientific">Cronartium quercuum f. sp. fusiforme G11</name>
    <dbReference type="NCBI Taxonomy" id="708437"/>
    <lineage>
        <taxon>Eukaryota</taxon>
        <taxon>Fungi</taxon>
        <taxon>Dikarya</taxon>
        <taxon>Basidiomycota</taxon>
        <taxon>Pucciniomycotina</taxon>
        <taxon>Pucciniomycetes</taxon>
        <taxon>Pucciniales</taxon>
        <taxon>Coleosporiaceae</taxon>
        <taxon>Cronartium</taxon>
    </lineage>
</organism>
<evidence type="ECO:0000313" key="2">
    <source>
        <dbReference type="EMBL" id="KAG0149854.1"/>
    </source>
</evidence>